<evidence type="ECO:0000256" key="6">
    <source>
        <dbReference type="ARBA" id="ARBA00023136"/>
    </source>
</evidence>
<dbReference type="InterPro" id="IPR036770">
    <property type="entry name" value="Ankyrin_rpt-contain_sf"/>
</dbReference>
<evidence type="ECO:0000256" key="5">
    <source>
        <dbReference type="ARBA" id="ARBA00023043"/>
    </source>
</evidence>
<evidence type="ECO:0000256" key="1">
    <source>
        <dbReference type="ARBA" id="ARBA00004141"/>
    </source>
</evidence>
<gene>
    <name evidence="11" type="ORF">ILEXP_LOCUS47509</name>
</gene>
<keyword evidence="2 9" id="KW-0812">Transmembrane</keyword>
<keyword evidence="12" id="KW-1185">Reference proteome</keyword>
<evidence type="ECO:0000256" key="4">
    <source>
        <dbReference type="ARBA" id="ARBA00022989"/>
    </source>
</evidence>
<dbReference type="Pfam" id="PF13857">
    <property type="entry name" value="Ank_5"/>
    <property type="match status" value="1"/>
</dbReference>
<dbReference type="PANTHER" id="PTHR24186">
    <property type="entry name" value="PROTEIN PHOSPHATASE 1 REGULATORY SUBUNIT"/>
    <property type="match status" value="1"/>
</dbReference>
<feature type="compositionally biased region" description="Acidic residues" evidence="8">
    <location>
        <begin position="10"/>
        <end position="23"/>
    </location>
</feature>
<dbReference type="SMART" id="SM00248">
    <property type="entry name" value="ANK"/>
    <property type="match status" value="9"/>
</dbReference>
<dbReference type="AlphaFoldDB" id="A0ABC8UBC6"/>
<feature type="transmembrane region" description="Helical" evidence="9">
    <location>
        <begin position="507"/>
        <end position="530"/>
    </location>
</feature>
<dbReference type="InterPro" id="IPR026961">
    <property type="entry name" value="PGG_dom"/>
</dbReference>
<evidence type="ECO:0000256" key="9">
    <source>
        <dbReference type="SAM" id="Phobius"/>
    </source>
</evidence>
<dbReference type="Proteomes" id="UP001642360">
    <property type="component" value="Unassembled WGS sequence"/>
</dbReference>
<evidence type="ECO:0000313" key="11">
    <source>
        <dbReference type="EMBL" id="CAK9177599.1"/>
    </source>
</evidence>
<keyword evidence="6 9" id="KW-0472">Membrane</keyword>
<evidence type="ECO:0000256" key="3">
    <source>
        <dbReference type="ARBA" id="ARBA00022737"/>
    </source>
</evidence>
<dbReference type="SUPFAM" id="SSF48403">
    <property type="entry name" value="Ankyrin repeat"/>
    <property type="match status" value="1"/>
</dbReference>
<protein>
    <recommendedName>
        <fullName evidence="10">PGG domain-containing protein</fullName>
    </recommendedName>
</protein>
<name>A0ABC8UBC6_9AQUA</name>
<dbReference type="GO" id="GO:0016020">
    <property type="term" value="C:membrane"/>
    <property type="evidence" value="ECO:0007669"/>
    <property type="project" value="UniProtKB-SubCell"/>
</dbReference>
<feature type="transmembrane region" description="Helical" evidence="9">
    <location>
        <begin position="428"/>
        <end position="451"/>
    </location>
</feature>
<dbReference type="Gene3D" id="1.25.40.20">
    <property type="entry name" value="Ankyrin repeat-containing domain"/>
    <property type="match status" value="1"/>
</dbReference>
<reference evidence="11 12" key="1">
    <citation type="submission" date="2024-02" db="EMBL/GenBank/DDBJ databases">
        <authorList>
            <person name="Vignale AGUSTIN F."/>
            <person name="Sosa J E."/>
            <person name="Modenutti C."/>
        </authorList>
    </citation>
    <scope>NUCLEOTIDE SEQUENCE [LARGE SCALE GENOMIC DNA]</scope>
</reference>
<keyword evidence="5 7" id="KW-0040">ANK repeat</keyword>
<evidence type="ECO:0000259" key="10">
    <source>
        <dbReference type="Pfam" id="PF13962"/>
    </source>
</evidence>
<feature type="repeat" description="ANK" evidence="7">
    <location>
        <begin position="88"/>
        <end position="110"/>
    </location>
</feature>
<dbReference type="Pfam" id="PF13962">
    <property type="entry name" value="PGG"/>
    <property type="match status" value="1"/>
</dbReference>
<proteinExistence type="predicted"/>
<feature type="repeat" description="ANK" evidence="7">
    <location>
        <begin position="331"/>
        <end position="353"/>
    </location>
</feature>
<sequence length="595" mass="66848">MSVPKNPSLLEEEEESPETAESMEPELYRAITEGNILEFVRAMQLASCVQLSPQKHTVLHLATSFAHHEIVKLLCKDLPFFLGDKNMKGDTALHIAARAGDSQLISLLFQSDFRESVLGEMNEDGNTALHEALRYGHENVARVLIDKNRDMMYSVNKEGQSLLYLAAEKGYEAIVRLLMDNPVGNCSAERRLKNKSPVYAAILGRNIGVLKILWEKDQSSFHLRCDKGRNPVHCAASVDYHEGVNYLLNKFCTFAYQKDKHGFSPIHIASSKGYLNTIEEVLRHCPDSRELLTLQGQNILHVAAKNGRTKSFTSMLKMPELETLVNERDGNGNTPLHIATIHGHPKIVNSLMRDERVKVGLQNKDDLTALDIAEEYMETMASFRKRLTWMALRVAGAPRAQNTKFTRSKKSKLGKQHKKKNYRDQVNIILLVATLVTTVTFNAGFTIPGGYNNSNPNQGIATMLEKVKFQEFVICDTIAMYSSIIVVVTLIWAQVGDISSMHVALKLARPLLGIALVLTSIAFMASMYLVVSKLSWLAKFVMFMGSTFVIALVALFVPLCFLGSSNYLIFRYISYYPFRLMLFVFGSYTEDDELP</sequence>
<feature type="transmembrane region" description="Helical" evidence="9">
    <location>
        <begin position="569"/>
        <end position="588"/>
    </location>
</feature>
<keyword evidence="3" id="KW-0677">Repeat</keyword>
<evidence type="ECO:0000256" key="2">
    <source>
        <dbReference type="ARBA" id="ARBA00022692"/>
    </source>
</evidence>
<evidence type="ECO:0000313" key="12">
    <source>
        <dbReference type="Proteomes" id="UP001642360"/>
    </source>
</evidence>
<comment type="subcellular location">
    <subcellularLocation>
        <location evidence="1">Membrane</location>
        <topology evidence="1">Multi-pass membrane protein</topology>
    </subcellularLocation>
</comment>
<feature type="domain" description="PGG" evidence="10">
    <location>
        <begin position="420"/>
        <end position="530"/>
    </location>
</feature>
<feature type="transmembrane region" description="Helical" evidence="9">
    <location>
        <begin position="536"/>
        <end position="562"/>
    </location>
</feature>
<dbReference type="PANTHER" id="PTHR24186:SF46">
    <property type="entry name" value="PROTEIN ACCELERATED CELL DEATH 6-LIKE"/>
    <property type="match status" value="1"/>
</dbReference>
<keyword evidence="4 9" id="KW-1133">Transmembrane helix</keyword>
<dbReference type="PROSITE" id="PS50088">
    <property type="entry name" value="ANK_REPEAT"/>
    <property type="match status" value="3"/>
</dbReference>
<feature type="region of interest" description="Disordered" evidence="8">
    <location>
        <begin position="1"/>
        <end position="23"/>
    </location>
</feature>
<dbReference type="InterPro" id="IPR002110">
    <property type="entry name" value="Ankyrin_rpt"/>
</dbReference>
<evidence type="ECO:0000256" key="8">
    <source>
        <dbReference type="SAM" id="MobiDB-lite"/>
    </source>
</evidence>
<dbReference type="EMBL" id="CAUOFW020007091">
    <property type="protein sequence ID" value="CAK9177599.1"/>
    <property type="molecule type" value="Genomic_DNA"/>
</dbReference>
<feature type="repeat" description="ANK" evidence="7">
    <location>
        <begin position="124"/>
        <end position="156"/>
    </location>
</feature>
<dbReference type="Pfam" id="PF12796">
    <property type="entry name" value="Ank_2"/>
    <property type="match status" value="2"/>
</dbReference>
<dbReference type="PROSITE" id="PS50297">
    <property type="entry name" value="ANK_REP_REGION"/>
    <property type="match status" value="3"/>
</dbReference>
<dbReference type="FunFam" id="1.25.40.20:FF:000749">
    <property type="entry name" value="Uncharacterized protein"/>
    <property type="match status" value="1"/>
</dbReference>
<feature type="transmembrane region" description="Helical" evidence="9">
    <location>
        <begin position="471"/>
        <end position="495"/>
    </location>
</feature>
<organism evidence="11 12">
    <name type="scientific">Ilex paraguariensis</name>
    <name type="common">yerba mate</name>
    <dbReference type="NCBI Taxonomy" id="185542"/>
    <lineage>
        <taxon>Eukaryota</taxon>
        <taxon>Viridiplantae</taxon>
        <taxon>Streptophyta</taxon>
        <taxon>Embryophyta</taxon>
        <taxon>Tracheophyta</taxon>
        <taxon>Spermatophyta</taxon>
        <taxon>Magnoliopsida</taxon>
        <taxon>eudicotyledons</taxon>
        <taxon>Gunneridae</taxon>
        <taxon>Pentapetalae</taxon>
        <taxon>asterids</taxon>
        <taxon>campanulids</taxon>
        <taxon>Aquifoliales</taxon>
        <taxon>Aquifoliaceae</taxon>
        <taxon>Ilex</taxon>
    </lineage>
</organism>
<evidence type="ECO:0000256" key="7">
    <source>
        <dbReference type="PROSITE-ProRule" id="PRU00023"/>
    </source>
</evidence>
<comment type="caution">
    <text evidence="11">The sequence shown here is derived from an EMBL/GenBank/DDBJ whole genome shotgun (WGS) entry which is preliminary data.</text>
</comment>
<accession>A0ABC8UBC6</accession>